<dbReference type="GO" id="GO:0016020">
    <property type="term" value="C:membrane"/>
    <property type="evidence" value="ECO:0007669"/>
    <property type="project" value="UniProtKB-SubCell"/>
</dbReference>
<organism evidence="9 10">
    <name type="scientific">Hyaloscypha bicolor E</name>
    <dbReference type="NCBI Taxonomy" id="1095630"/>
    <lineage>
        <taxon>Eukaryota</taxon>
        <taxon>Fungi</taxon>
        <taxon>Dikarya</taxon>
        <taxon>Ascomycota</taxon>
        <taxon>Pezizomycotina</taxon>
        <taxon>Leotiomycetes</taxon>
        <taxon>Helotiales</taxon>
        <taxon>Hyaloscyphaceae</taxon>
        <taxon>Hyaloscypha</taxon>
        <taxon>Hyaloscypha bicolor</taxon>
    </lineage>
</organism>
<evidence type="ECO:0000256" key="2">
    <source>
        <dbReference type="ARBA" id="ARBA00022448"/>
    </source>
</evidence>
<feature type="transmembrane region" description="Helical" evidence="7">
    <location>
        <begin position="127"/>
        <end position="146"/>
    </location>
</feature>
<dbReference type="RefSeq" id="XP_024738947.1">
    <property type="nucleotide sequence ID" value="XM_024886666.1"/>
</dbReference>
<dbReference type="Pfam" id="PF07690">
    <property type="entry name" value="MFS_1"/>
    <property type="match status" value="1"/>
</dbReference>
<keyword evidence="10" id="KW-1185">Reference proteome</keyword>
<name>A0A2J6TGA4_9HELO</name>
<dbReference type="GO" id="GO:0022857">
    <property type="term" value="F:transmembrane transporter activity"/>
    <property type="evidence" value="ECO:0007669"/>
    <property type="project" value="InterPro"/>
</dbReference>
<dbReference type="PROSITE" id="PS50850">
    <property type="entry name" value="MFS"/>
    <property type="match status" value="1"/>
</dbReference>
<dbReference type="OrthoDB" id="2985014at2759"/>
<gene>
    <name evidence="9" type="ORF">K444DRAFT_662175</name>
</gene>
<feature type="region of interest" description="Disordered" evidence="6">
    <location>
        <begin position="494"/>
        <end position="517"/>
    </location>
</feature>
<dbReference type="Proteomes" id="UP000235371">
    <property type="component" value="Unassembled WGS sequence"/>
</dbReference>
<dbReference type="STRING" id="1095630.A0A2J6TGA4"/>
<feature type="transmembrane region" description="Helical" evidence="7">
    <location>
        <begin position="455"/>
        <end position="476"/>
    </location>
</feature>
<evidence type="ECO:0000256" key="7">
    <source>
        <dbReference type="SAM" id="Phobius"/>
    </source>
</evidence>
<evidence type="ECO:0000256" key="1">
    <source>
        <dbReference type="ARBA" id="ARBA00004141"/>
    </source>
</evidence>
<evidence type="ECO:0000313" key="9">
    <source>
        <dbReference type="EMBL" id="PMD62043.1"/>
    </source>
</evidence>
<keyword evidence="2" id="KW-0813">Transport</keyword>
<comment type="subcellular location">
    <subcellularLocation>
        <location evidence="1">Membrane</location>
        <topology evidence="1">Multi-pass membrane protein</topology>
    </subcellularLocation>
</comment>
<feature type="transmembrane region" description="Helical" evidence="7">
    <location>
        <begin position="301"/>
        <end position="325"/>
    </location>
</feature>
<dbReference type="InParanoid" id="A0A2J6TGA4"/>
<proteinExistence type="predicted"/>
<accession>A0A2J6TGA4</accession>
<feature type="compositionally biased region" description="Basic and acidic residues" evidence="6">
    <location>
        <begin position="494"/>
        <end position="511"/>
    </location>
</feature>
<feature type="transmembrane region" description="Helical" evidence="7">
    <location>
        <begin position="424"/>
        <end position="443"/>
    </location>
</feature>
<evidence type="ECO:0000313" key="10">
    <source>
        <dbReference type="Proteomes" id="UP000235371"/>
    </source>
</evidence>
<reference evidence="9 10" key="1">
    <citation type="submission" date="2016-04" db="EMBL/GenBank/DDBJ databases">
        <title>A degradative enzymes factory behind the ericoid mycorrhizal symbiosis.</title>
        <authorList>
            <consortium name="DOE Joint Genome Institute"/>
            <person name="Martino E."/>
            <person name="Morin E."/>
            <person name="Grelet G."/>
            <person name="Kuo A."/>
            <person name="Kohler A."/>
            <person name="Daghino S."/>
            <person name="Barry K."/>
            <person name="Choi C."/>
            <person name="Cichocki N."/>
            <person name="Clum A."/>
            <person name="Copeland A."/>
            <person name="Hainaut M."/>
            <person name="Haridas S."/>
            <person name="Labutti K."/>
            <person name="Lindquist E."/>
            <person name="Lipzen A."/>
            <person name="Khouja H.-R."/>
            <person name="Murat C."/>
            <person name="Ohm R."/>
            <person name="Olson A."/>
            <person name="Spatafora J."/>
            <person name="Veneault-Fourrey C."/>
            <person name="Henrissat B."/>
            <person name="Grigoriev I."/>
            <person name="Martin F."/>
            <person name="Perotto S."/>
        </authorList>
    </citation>
    <scope>NUCLEOTIDE SEQUENCE [LARGE SCALE GENOMIC DNA]</scope>
    <source>
        <strain evidence="9 10">E</strain>
    </source>
</reference>
<feature type="transmembrane region" description="Helical" evidence="7">
    <location>
        <begin position="187"/>
        <end position="209"/>
    </location>
</feature>
<evidence type="ECO:0000256" key="6">
    <source>
        <dbReference type="SAM" id="MobiDB-lite"/>
    </source>
</evidence>
<dbReference type="PANTHER" id="PTHR43791">
    <property type="entry name" value="PERMEASE-RELATED"/>
    <property type="match status" value="1"/>
</dbReference>
<dbReference type="Gene3D" id="1.20.1250.20">
    <property type="entry name" value="MFS general substrate transporter like domains"/>
    <property type="match status" value="1"/>
</dbReference>
<feature type="transmembrane region" description="Helical" evidence="7">
    <location>
        <begin position="152"/>
        <end position="175"/>
    </location>
</feature>
<dbReference type="InterPro" id="IPR011701">
    <property type="entry name" value="MFS"/>
</dbReference>
<feature type="transmembrane region" description="Helical" evidence="7">
    <location>
        <begin position="221"/>
        <end position="243"/>
    </location>
</feature>
<dbReference type="EMBL" id="KZ613785">
    <property type="protein sequence ID" value="PMD62043.1"/>
    <property type="molecule type" value="Genomic_DNA"/>
</dbReference>
<feature type="transmembrane region" description="Helical" evidence="7">
    <location>
        <begin position="391"/>
        <end position="412"/>
    </location>
</feature>
<evidence type="ECO:0000256" key="3">
    <source>
        <dbReference type="ARBA" id="ARBA00022692"/>
    </source>
</evidence>
<dbReference type="AlphaFoldDB" id="A0A2J6TGA4"/>
<evidence type="ECO:0000256" key="4">
    <source>
        <dbReference type="ARBA" id="ARBA00022989"/>
    </source>
</evidence>
<sequence>MAIEPNLKYPSESRTSVDKPVGDVDLVENLPSQNVPHFYVPRTPQEAALDRSINMKLDFIVLPLLAFNFMLCGIDKTNIGNAATTSFAKDAHLKPNDISNAVSLLSVTFVTLQPLSTIIGRRVGVKYWISFMMVAWVSLCMAHAGINNREKLIALRLLLGAAEAGFVPSVFFYLSTWYPKYHLGFRLGLFAGMYSIAGAFSGLIAYGVFKIHSSKYKSWQLLFMIEGGITIFAVLITFFALPLKQTSAWFLSKAEREHSLHRMDIDVMKNFEVDQDGNAIKDTRMVSMRDVKAVLTDWKKLLTVVFNILATLPVSAFGTFLPLIVKGMGYSGVQANLMSVSPFVVGAFGLFIFVYSSDHFHERSLHTVTSMALALIGLIVMYTSSDPHLRYGFTHVCLAGAFSAGPLIVGWLANNTPLLGPRSLIIGINGYSNIAGIIAGQLFKAQYAPSYGYPLKITMILIGVGMLGFLGMRGAYMYENRWRAKQIAGWDEEQRRAEDRGENGRRGDQRRTFTFTY</sequence>
<dbReference type="SUPFAM" id="SSF103473">
    <property type="entry name" value="MFS general substrate transporter"/>
    <property type="match status" value="1"/>
</dbReference>
<feature type="transmembrane region" description="Helical" evidence="7">
    <location>
        <begin position="367"/>
        <end position="385"/>
    </location>
</feature>
<dbReference type="InterPro" id="IPR036259">
    <property type="entry name" value="MFS_trans_sf"/>
</dbReference>
<feature type="transmembrane region" description="Helical" evidence="7">
    <location>
        <begin position="337"/>
        <end position="355"/>
    </location>
</feature>
<keyword evidence="5 7" id="KW-0472">Membrane</keyword>
<feature type="domain" description="Major facilitator superfamily (MFS) profile" evidence="8">
    <location>
        <begin position="61"/>
        <end position="483"/>
    </location>
</feature>
<keyword evidence="4 7" id="KW-1133">Transmembrane helix</keyword>
<dbReference type="InterPro" id="IPR020846">
    <property type="entry name" value="MFS_dom"/>
</dbReference>
<evidence type="ECO:0000259" key="8">
    <source>
        <dbReference type="PROSITE" id="PS50850"/>
    </source>
</evidence>
<dbReference type="PANTHER" id="PTHR43791:SF21">
    <property type="entry name" value="MAJOR FACILITATOR SUPERFAMILY (MFS) PROFILE DOMAIN-CONTAINING PROTEIN"/>
    <property type="match status" value="1"/>
</dbReference>
<protein>
    <submittedName>
        <fullName evidence="9">MFS general substrate transporter</fullName>
    </submittedName>
</protein>
<keyword evidence="3 7" id="KW-0812">Transmembrane</keyword>
<dbReference type="GeneID" id="36594743"/>
<evidence type="ECO:0000256" key="5">
    <source>
        <dbReference type="ARBA" id="ARBA00023136"/>
    </source>
</evidence>